<dbReference type="Pfam" id="PF12730">
    <property type="entry name" value="ABC2_membrane_4"/>
    <property type="match status" value="1"/>
</dbReference>
<keyword evidence="1" id="KW-0472">Membrane</keyword>
<feature type="transmembrane region" description="Helical" evidence="1">
    <location>
        <begin position="265"/>
        <end position="287"/>
    </location>
</feature>
<feature type="transmembrane region" description="Helical" evidence="1">
    <location>
        <begin position="188"/>
        <end position="210"/>
    </location>
</feature>
<dbReference type="GO" id="GO:0140359">
    <property type="term" value="F:ABC-type transporter activity"/>
    <property type="evidence" value="ECO:0007669"/>
    <property type="project" value="InterPro"/>
</dbReference>
<gene>
    <name evidence="2" type="ORF">FHR32_000427</name>
</gene>
<dbReference type="GO" id="GO:0005886">
    <property type="term" value="C:plasma membrane"/>
    <property type="evidence" value="ECO:0007669"/>
    <property type="project" value="UniProtKB-SubCell"/>
</dbReference>
<keyword evidence="1" id="KW-0812">Transmembrane</keyword>
<dbReference type="PANTHER" id="PTHR37305:SF1">
    <property type="entry name" value="MEMBRANE PROTEIN"/>
    <property type="match status" value="1"/>
</dbReference>
<evidence type="ECO:0000313" key="3">
    <source>
        <dbReference type="Proteomes" id="UP000534286"/>
    </source>
</evidence>
<organism evidence="2 3">
    <name type="scientific">Streptosporangium album</name>
    <dbReference type="NCBI Taxonomy" id="47479"/>
    <lineage>
        <taxon>Bacteria</taxon>
        <taxon>Bacillati</taxon>
        <taxon>Actinomycetota</taxon>
        <taxon>Actinomycetes</taxon>
        <taxon>Streptosporangiales</taxon>
        <taxon>Streptosporangiaceae</taxon>
        <taxon>Streptosporangium</taxon>
    </lineage>
</organism>
<sequence length="297" mass="30953">MSDVHGSGTALAGSPDGGSAAGYLSGRTLPLAVEAVRQFKRRRTLAMFGLLLALPWVLVIAFTFGAGSGQPGSTLRISDLATEGGLNFAAFALSVSVGFLLVVAVALFCGDTVASEASWSSLRYLLAAPIPRDRLLRQKLIVAMGYSAAAVICLPLMALLAGTVAFGWNDVRVPGTGETIAALDVLPRFGIVILYALISQFVVAALAFLLSVSTDSPLGAVGGAVGPVIVSNILQAVEALGPLREFLPTFWNTAWLDALAPQPDYGGMIKGVAVSITYSAVLVAVAFRRFRRRDVVS</sequence>
<protein>
    <submittedName>
        <fullName evidence="2">ABC-2 type transport system permease protein</fullName>
    </submittedName>
</protein>
<feature type="transmembrane region" description="Helical" evidence="1">
    <location>
        <begin position="140"/>
        <end position="168"/>
    </location>
</feature>
<dbReference type="RefSeq" id="WP_184752468.1">
    <property type="nucleotide sequence ID" value="NZ_BAABEK010000002.1"/>
</dbReference>
<evidence type="ECO:0000313" key="2">
    <source>
        <dbReference type="EMBL" id="MBB4936122.1"/>
    </source>
</evidence>
<keyword evidence="3" id="KW-1185">Reference proteome</keyword>
<feature type="transmembrane region" description="Helical" evidence="1">
    <location>
        <begin position="217"/>
        <end position="237"/>
    </location>
</feature>
<dbReference type="Proteomes" id="UP000534286">
    <property type="component" value="Unassembled WGS sequence"/>
</dbReference>
<keyword evidence="1" id="KW-1133">Transmembrane helix</keyword>
<feature type="transmembrane region" description="Helical" evidence="1">
    <location>
        <begin position="86"/>
        <end position="109"/>
    </location>
</feature>
<name>A0A7W7RQ38_9ACTN</name>
<feature type="transmembrane region" description="Helical" evidence="1">
    <location>
        <begin position="45"/>
        <end position="66"/>
    </location>
</feature>
<dbReference type="AlphaFoldDB" id="A0A7W7RQ38"/>
<accession>A0A7W7RQ38</accession>
<evidence type="ECO:0000256" key="1">
    <source>
        <dbReference type="SAM" id="Phobius"/>
    </source>
</evidence>
<proteinExistence type="predicted"/>
<comment type="caution">
    <text evidence="2">The sequence shown here is derived from an EMBL/GenBank/DDBJ whole genome shotgun (WGS) entry which is preliminary data.</text>
</comment>
<dbReference type="EMBL" id="JACHJU010000001">
    <property type="protein sequence ID" value="MBB4936122.1"/>
    <property type="molecule type" value="Genomic_DNA"/>
</dbReference>
<reference evidence="2 3" key="1">
    <citation type="submission" date="2020-08" db="EMBL/GenBank/DDBJ databases">
        <title>Sequencing the genomes of 1000 actinobacteria strains.</title>
        <authorList>
            <person name="Klenk H.-P."/>
        </authorList>
    </citation>
    <scope>NUCLEOTIDE SEQUENCE [LARGE SCALE GENOMIC DNA]</scope>
    <source>
        <strain evidence="2 3">DSM 43023</strain>
    </source>
</reference>
<dbReference type="PANTHER" id="PTHR37305">
    <property type="entry name" value="INTEGRAL MEMBRANE PROTEIN-RELATED"/>
    <property type="match status" value="1"/>
</dbReference>